<dbReference type="KEGG" id="lpd:AYR62_05045"/>
<accession>A0A1B2J0L8</accession>
<name>A0A1B2J0L8_9LACO</name>
<dbReference type="InterPro" id="IPR031807">
    <property type="entry name" value="HicB-like"/>
</dbReference>
<dbReference type="InterPro" id="IPR035069">
    <property type="entry name" value="TTHA1013/TTHA0281-like"/>
</dbReference>
<dbReference type="Gene3D" id="3.30.160.250">
    <property type="match status" value="1"/>
</dbReference>
<dbReference type="Pfam" id="PF15919">
    <property type="entry name" value="HicB_lk_antitox"/>
    <property type="match status" value="1"/>
</dbReference>
<gene>
    <name evidence="2" type="ORF">AYR63_12070</name>
</gene>
<evidence type="ECO:0000313" key="2">
    <source>
        <dbReference type="EMBL" id="ANZ67799.1"/>
    </source>
</evidence>
<feature type="domain" description="HicB-like antitoxin of toxin-antitoxin system" evidence="1">
    <location>
        <begin position="11"/>
        <end position="105"/>
    </location>
</feature>
<protein>
    <recommendedName>
        <fullName evidence="1">HicB-like antitoxin of toxin-antitoxin system domain-containing protein</fullName>
    </recommendedName>
</protein>
<dbReference type="EMBL" id="CP014924">
    <property type="protein sequence ID" value="ANZ67799.1"/>
    <property type="molecule type" value="Genomic_DNA"/>
</dbReference>
<dbReference type="SUPFAM" id="SSF143100">
    <property type="entry name" value="TTHA1013/TTHA0281-like"/>
    <property type="match status" value="1"/>
</dbReference>
<dbReference type="RefSeq" id="WP_054707660.1">
    <property type="nucleotide sequence ID" value="NZ_CP014912.1"/>
</dbReference>
<keyword evidence="3" id="KW-1185">Reference proteome</keyword>
<dbReference type="STRING" id="240427.AYR62_05045"/>
<sequence length="151" mass="16948">MLMTYPALFYFDPDESVPYFVHFPDFPNSATQGKTISDAMMMASDYLGITAADMLQQTHPLPAPTDINQLSLINNNPFKDDPDFKNHYDMTKSFISMVTVDLSSYLAADKPIKKTLTIPNWADKLGKKLKLNFSQTLTDAITDISLKSGNR</sequence>
<dbReference type="OrthoDB" id="5419659at2"/>
<proteinExistence type="predicted"/>
<dbReference type="Proteomes" id="UP000093267">
    <property type="component" value="Chromosome"/>
</dbReference>
<dbReference type="AlphaFoldDB" id="A0A1B2J0L8"/>
<evidence type="ECO:0000313" key="3">
    <source>
        <dbReference type="Proteomes" id="UP000093267"/>
    </source>
</evidence>
<reference evidence="2 3" key="1">
    <citation type="submission" date="2016-03" db="EMBL/GenBank/DDBJ databases">
        <title>Pediococcus and Lactobacillus from brewery environment - whole genome sequencing and assembly.</title>
        <authorList>
            <person name="Behr J."/>
            <person name="Geissler A.J."/>
            <person name="Vogel R.F."/>
        </authorList>
    </citation>
    <scope>NUCLEOTIDE SEQUENCE [LARGE SCALE GENOMIC DNA]</scope>
    <source>
        <strain evidence="2 3">TMW 1.1995</strain>
    </source>
</reference>
<evidence type="ECO:0000259" key="1">
    <source>
        <dbReference type="Pfam" id="PF15919"/>
    </source>
</evidence>
<organism evidence="2 3">
    <name type="scientific">Secundilactobacillus paracollinoides</name>
    <dbReference type="NCBI Taxonomy" id="240427"/>
    <lineage>
        <taxon>Bacteria</taxon>
        <taxon>Bacillati</taxon>
        <taxon>Bacillota</taxon>
        <taxon>Bacilli</taxon>
        <taxon>Lactobacillales</taxon>
        <taxon>Lactobacillaceae</taxon>
        <taxon>Secundilactobacillus</taxon>
    </lineage>
</organism>